<sequence length="85" mass="9141">MALMLSQYNSCLVELPLVLDLDDGPGAVESPGLVHPALLAYEIFFPETALSILVTQLESDVLVAHSPQVFGSPNNVNYQCLHTSS</sequence>
<name>A0ABS8T3T3_DATST</name>
<gene>
    <name evidence="1" type="ORF">HAX54_001971</name>
</gene>
<reference evidence="1 2" key="1">
    <citation type="journal article" date="2021" name="BMC Genomics">
        <title>Datura genome reveals duplications of psychoactive alkaloid biosynthetic genes and high mutation rate following tissue culture.</title>
        <authorList>
            <person name="Rajewski A."/>
            <person name="Carter-House D."/>
            <person name="Stajich J."/>
            <person name="Litt A."/>
        </authorList>
    </citation>
    <scope>NUCLEOTIDE SEQUENCE [LARGE SCALE GENOMIC DNA]</scope>
    <source>
        <strain evidence="1">AR-01</strain>
    </source>
</reference>
<protein>
    <submittedName>
        <fullName evidence="1">Uncharacterized protein</fullName>
    </submittedName>
</protein>
<comment type="caution">
    <text evidence="1">The sequence shown here is derived from an EMBL/GenBank/DDBJ whole genome shotgun (WGS) entry which is preliminary data.</text>
</comment>
<dbReference type="EMBL" id="JACEIK010001083">
    <property type="protein sequence ID" value="MCD7465803.1"/>
    <property type="molecule type" value="Genomic_DNA"/>
</dbReference>
<organism evidence="1 2">
    <name type="scientific">Datura stramonium</name>
    <name type="common">Jimsonweed</name>
    <name type="synonym">Common thornapple</name>
    <dbReference type="NCBI Taxonomy" id="4076"/>
    <lineage>
        <taxon>Eukaryota</taxon>
        <taxon>Viridiplantae</taxon>
        <taxon>Streptophyta</taxon>
        <taxon>Embryophyta</taxon>
        <taxon>Tracheophyta</taxon>
        <taxon>Spermatophyta</taxon>
        <taxon>Magnoliopsida</taxon>
        <taxon>eudicotyledons</taxon>
        <taxon>Gunneridae</taxon>
        <taxon>Pentapetalae</taxon>
        <taxon>asterids</taxon>
        <taxon>lamiids</taxon>
        <taxon>Solanales</taxon>
        <taxon>Solanaceae</taxon>
        <taxon>Solanoideae</taxon>
        <taxon>Datureae</taxon>
        <taxon>Datura</taxon>
    </lineage>
</organism>
<accession>A0ABS8T3T3</accession>
<evidence type="ECO:0000313" key="2">
    <source>
        <dbReference type="Proteomes" id="UP000823775"/>
    </source>
</evidence>
<dbReference type="Proteomes" id="UP000823775">
    <property type="component" value="Unassembled WGS sequence"/>
</dbReference>
<keyword evidence="2" id="KW-1185">Reference proteome</keyword>
<proteinExistence type="predicted"/>
<evidence type="ECO:0000313" key="1">
    <source>
        <dbReference type="EMBL" id="MCD7465803.1"/>
    </source>
</evidence>